<feature type="transmembrane region" description="Helical" evidence="1">
    <location>
        <begin position="22"/>
        <end position="40"/>
    </location>
</feature>
<dbReference type="AlphaFoldDB" id="A0A6J6EQG4"/>
<reference evidence="2" key="1">
    <citation type="submission" date="2020-05" db="EMBL/GenBank/DDBJ databases">
        <authorList>
            <person name="Chiriac C."/>
            <person name="Salcher M."/>
            <person name="Ghai R."/>
            <person name="Kavagutti S V."/>
        </authorList>
    </citation>
    <scope>NUCLEOTIDE SEQUENCE</scope>
</reference>
<gene>
    <name evidence="2" type="ORF">UFOPK1747_00296</name>
</gene>
<keyword evidence="1" id="KW-0472">Membrane</keyword>
<accession>A0A6J6EQG4</accession>
<dbReference type="EMBL" id="CAEZTV010000025">
    <property type="protein sequence ID" value="CAB4576743.1"/>
    <property type="molecule type" value="Genomic_DNA"/>
</dbReference>
<organism evidence="2">
    <name type="scientific">freshwater metagenome</name>
    <dbReference type="NCBI Taxonomy" id="449393"/>
    <lineage>
        <taxon>unclassified sequences</taxon>
        <taxon>metagenomes</taxon>
        <taxon>ecological metagenomes</taxon>
    </lineage>
</organism>
<keyword evidence="1" id="KW-0812">Transmembrane</keyword>
<protein>
    <submittedName>
        <fullName evidence="2">Unannotated protein</fullName>
    </submittedName>
</protein>
<proteinExistence type="predicted"/>
<keyword evidence="1" id="KW-1133">Transmembrane helix</keyword>
<evidence type="ECO:0000256" key="1">
    <source>
        <dbReference type="SAM" id="Phobius"/>
    </source>
</evidence>
<name>A0A6J6EQG4_9ZZZZ</name>
<sequence length="63" mass="6961">MPLQALRGICPPLNFINRAAKIGWVAVSAVPVATLVMRIARKKQMKCNASKTPEIADHFIAFR</sequence>
<evidence type="ECO:0000313" key="2">
    <source>
        <dbReference type="EMBL" id="CAB4576743.1"/>
    </source>
</evidence>